<evidence type="ECO:0000256" key="1">
    <source>
        <dbReference type="SAM" id="MobiDB-lite"/>
    </source>
</evidence>
<name>A0A5C5ZLC3_9BACT</name>
<gene>
    <name evidence="2" type="ORF">Pla100_57280</name>
</gene>
<proteinExistence type="predicted"/>
<evidence type="ECO:0000313" key="3">
    <source>
        <dbReference type="Proteomes" id="UP000316213"/>
    </source>
</evidence>
<feature type="region of interest" description="Disordered" evidence="1">
    <location>
        <begin position="1"/>
        <end position="20"/>
    </location>
</feature>
<organism evidence="2 3">
    <name type="scientific">Neorhodopirellula pilleata</name>
    <dbReference type="NCBI Taxonomy" id="2714738"/>
    <lineage>
        <taxon>Bacteria</taxon>
        <taxon>Pseudomonadati</taxon>
        <taxon>Planctomycetota</taxon>
        <taxon>Planctomycetia</taxon>
        <taxon>Pirellulales</taxon>
        <taxon>Pirellulaceae</taxon>
        <taxon>Neorhodopirellula</taxon>
    </lineage>
</organism>
<dbReference type="EMBL" id="SJPM01000022">
    <property type="protein sequence ID" value="TWT87998.1"/>
    <property type="molecule type" value="Genomic_DNA"/>
</dbReference>
<comment type="caution">
    <text evidence="2">The sequence shown here is derived from an EMBL/GenBank/DDBJ whole genome shotgun (WGS) entry which is preliminary data.</text>
</comment>
<dbReference type="Proteomes" id="UP000316213">
    <property type="component" value="Unassembled WGS sequence"/>
</dbReference>
<dbReference type="RefSeq" id="WP_146582076.1">
    <property type="nucleotide sequence ID" value="NZ_SJPM01000022.1"/>
</dbReference>
<evidence type="ECO:0000313" key="2">
    <source>
        <dbReference type="EMBL" id="TWT87998.1"/>
    </source>
</evidence>
<reference evidence="2 3" key="1">
    <citation type="submission" date="2019-02" db="EMBL/GenBank/DDBJ databases">
        <title>Deep-cultivation of Planctomycetes and their phenomic and genomic characterization uncovers novel biology.</title>
        <authorList>
            <person name="Wiegand S."/>
            <person name="Jogler M."/>
            <person name="Boedeker C."/>
            <person name="Pinto D."/>
            <person name="Vollmers J."/>
            <person name="Rivas-Marin E."/>
            <person name="Kohn T."/>
            <person name="Peeters S.H."/>
            <person name="Heuer A."/>
            <person name="Rast P."/>
            <person name="Oberbeckmann S."/>
            <person name="Bunk B."/>
            <person name="Jeske O."/>
            <person name="Meyerdierks A."/>
            <person name="Storesund J.E."/>
            <person name="Kallscheuer N."/>
            <person name="Luecker S."/>
            <person name="Lage O.M."/>
            <person name="Pohl T."/>
            <person name="Merkel B.J."/>
            <person name="Hornburger P."/>
            <person name="Mueller R.-W."/>
            <person name="Bruemmer F."/>
            <person name="Labrenz M."/>
            <person name="Spormann A.M."/>
            <person name="Op Den Camp H."/>
            <person name="Overmann J."/>
            <person name="Amann R."/>
            <person name="Jetten M.S.M."/>
            <person name="Mascher T."/>
            <person name="Medema M.H."/>
            <person name="Devos D.P."/>
            <person name="Kaster A.-K."/>
            <person name="Ovreas L."/>
            <person name="Rohde M."/>
            <person name="Galperin M.Y."/>
            <person name="Jogler C."/>
        </authorList>
    </citation>
    <scope>NUCLEOTIDE SEQUENCE [LARGE SCALE GENOMIC DNA]</scope>
    <source>
        <strain evidence="2 3">Pla100</strain>
    </source>
</reference>
<dbReference type="OrthoDB" id="3294656at2"/>
<feature type="region of interest" description="Disordered" evidence="1">
    <location>
        <begin position="255"/>
        <end position="275"/>
    </location>
</feature>
<dbReference type="AlphaFoldDB" id="A0A5C5ZLC3"/>
<sequence>MSTATIETTTDQATDNGPLNVGTIQVPVHTTEATVHEIQFEHGSALVIPIVSTKDFADAWDHFSMSVRSNDAAVFVAPVAGPITLESLEIDPYLYQVFDVVTGCAVLVVKQPSRLLAKHEAKQLLQRGGRPAVISPRFPVREWEEELPTEITPGGRRKGSVSRHVEFVGKRSGMDFAELLYYGDDLGALRDLFGSENSINVEWRGCDEYRIIQPGETRPWCVVETKATQSYFLGKTDIDEFVDKWIADFDQKTGVEVNSNDDDQDPEEERKQNPIGYDLRVTADDYDEMADDVKVVRESLTKSLTGDTVRIEGLLYSQEESMRQMANLCRSMMETYSVAGLNGAYVMNDSLQRLSSVVGELIRDSKAPAVVSRLHHYVHMKICFEMRGCIRDAIREAGEEIARQTR</sequence>
<accession>A0A5C5ZLC3</accession>
<protein>
    <submittedName>
        <fullName evidence="2">Uncharacterized protein</fullName>
    </submittedName>
</protein>
<keyword evidence="3" id="KW-1185">Reference proteome</keyword>
<feature type="compositionally biased region" description="Low complexity" evidence="1">
    <location>
        <begin position="1"/>
        <end position="15"/>
    </location>
</feature>